<dbReference type="CDD" id="cd01575">
    <property type="entry name" value="PBP1_GntR"/>
    <property type="match status" value="1"/>
</dbReference>
<gene>
    <name evidence="5" type="ORF">J2782_004250</name>
</gene>
<organism evidence="5 6">
    <name type="scientific">Brucella pseudogrignonensis</name>
    <dbReference type="NCBI Taxonomy" id="419475"/>
    <lineage>
        <taxon>Bacteria</taxon>
        <taxon>Pseudomonadati</taxon>
        <taxon>Pseudomonadota</taxon>
        <taxon>Alphaproteobacteria</taxon>
        <taxon>Hyphomicrobiales</taxon>
        <taxon>Brucellaceae</taxon>
        <taxon>Brucella/Ochrobactrum group</taxon>
        <taxon>Brucella</taxon>
    </lineage>
</organism>
<keyword evidence="1" id="KW-0805">Transcription regulation</keyword>
<keyword evidence="3" id="KW-0804">Transcription</keyword>
<dbReference type="SUPFAM" id="SSF53822">
    <property type="entry name" value="Periplasmic binding protein-like I"/>
    <property type="match status" value="1"/>
</dbReference>
<protein>
    <submittedName>
        <fullName evidence="5">LacI family gluconate utilization system Gnt-I transcriptional repressor</fullName>
    </submittedName>
</protein>
<dbReference type="Proteomes" id="UP001184614">
    <property type="component" value="Unassembled WGS sequence"/>
</dbReference>
<dbReference type="RefSeq" id="WP_310015977.1">
    <property type="nucleotide sequence ID" value="NZ_JAVDQT010000011.1"/>
</dbReference>
<evidence type="ECO:0000256" key="3">
    <source>
        <dbReference type="ARBA" id="ARBA00023163"/>
    </source>
</evidence>
<proteinExistence type="predicted"/>
<dbReference type="Pfam" id="PF13377">
    <property type="entry name" value="Peripla_BP_3"/>
    <property type="match status" value="1"/>
</dbReference>
<dbReference type="PANTHER" id="PTHR30146">
    <property type="entry name" value="LACI-RELATED TRANSCRIPTIONAL REPRESSOR"/>
    <property type="match status" value="1"/>
</dbReference>
<reference evidence="5 6" key="1">
    <citation type="submission" date="2023-07" db="EMBL/GenBank/DDBJ databases">
        <title>Sorghum-associated microbial communities from plants grown in Nebraska, USA.</title>
        <authorList>
            <person name="Schachtman D."/>
        </authorList>
    </citation>
    <scope>NUCLEOTIDE SEQUENCE [LARGE SCALE GENOMIC DNA]</scope>
    <source>
        <strain evidence="5 6">DS1730</strain>
    </source>
</reference>
<dbReference type="SUPFAM" id="SSF47413">
    <property type="entry name" value="lambda repressor-like DNA-binding domains"/>
    <property type="match status" value="1"/>
</dbReference>
<dbReference type="Gene3D" id="3.40.50.2300">
    <property type="match status" value="2"/>
</dbReference>
<sequence length="337" mass="36563">MNNLVRSKILITMQSVAKAAGVSPMTVSNSFRYPERVLEETRLRVFQVAAELGYVPNHSAGILSSGQSRVIGAVIPSMKNSSFYKYVRGMQDRAAESGYELILKLAETKEDETAAIQTFIGLRVAGIALVGNQHSQEAIDLINKTQTPVVESWVTENPLDMAVGYSMTDATRSMTQLLIERGCQRIGFVGYGSTSARRYSDRLPAFTETVLAAGLDTHRICFVDEADGFGAGPKALEALRLIDPDIDGVICPTDIVAAGVIFECTRLGWKVPDRLAVTGWGDYEIASEITPGLSTIQPNAHEMGERSMELIIHRVSGAGVSNSIIDIGYDVVKRESA</sequence>
<comment type="caution">
    <text evidence="5">The sequence shown here is derived from an EMBL/GenBank/DDBJ whole genome shotgun (WGS) entry which is preliminary data.</text>
</comment>
<evidence type="ECO:0000313" key="6">
    <source>
        <dbReference type="Proteomes" id="UP001184614"/>
    </source>
</evidence>
<evidence type="ECO:0000259" key="4">
    <source>
        <dbReference type="PROSITE" id="PS50932"/>
    </source>
</evidence>
<keyword evidence="2" id="KW-0238">DNA-binding</keyword>
<dbReference type="InterPro" id="IPR046335">
    <property type="entry name" value="LacI/GalR-like_sensor"/>
</dbReference>
<evidence type="ECO:0000313" key="5">
    <source>
        <dbReference type="EMBL" id="MDR6434499.1"/>
    </source>
</evidence>
<dbReference type="CDD" id="cd01392">
    <property type="entry name" value="HTH_LacI"/>
    <property type="match status" value="1"/>
</dbReference>
<dbReference type="InterPro" id="IPR000843">
    <property type="entry name" value="HTH_LacI"/>
</dbReference>
<feature type="domain" description="HTH lacI-type" evidence="4">
    <location>
        <begin position="11"/>
        <end position="65"/>
    </location>
</feature>
<dbReference type="PANTHER" id="PTHR30146:SF33">
    <property type="entry name" value="TRANSCRIPTIONAL REGULATOR"/>
    <property type="match status" value="1"/>
</dbReference>
<keyword evidence="6" id="KW-1185">Reference proteome</keyword>
<dbReference type="InterPro" id="IPR010982">
    <property type="entry name" value="Lambda_DNA-bd_dom_sf"/>
</dbReference>
<dbReference type="SMART" id="SM00354">
    <property type="entry name" value="HTH_LACI"/>
    <property type="match status" value="1"/>
</dbReference>
<dbReference type="InterPro" id="IPR028082">
    <property type="entry name" value="Peripla_BP_I"/>
</dbReference>
<dbReference type="EMBL" id="JAVDQT010000011">
    <property type="protein sequence ID" value="MDR6434499.1"/>
    <property type="molecule type" value="Genomic_DNA"/>
</dbReference>
<accession>A0ABU1MEN4</accession>
<evidence type="ECO:0000256" key="1">
    <source>
        <dbReference type="ARBA" id="ARBA00023015"/>
    </source>
</evidence>
<evidence type="ECO:0000256" key="2">
    <source>
        <dbReference type="ARBA" id="ARBA00023125"/>
    </source>
</evidence>
<dbReference type="PROSITE" id="PS50932">
    <property type="entry name" value="HTH_LACI_2"/>
    <property type="match status" value="1"/>
</dbReference>
<name>A0ABU1MEN4_9HYPH</name>
<dbReference type="Gene3D" id="1.10.260.40">
    <property type="entry name" value="lambda repressor-like DNA-binding domains"/>
    <property type="match status" value="1"/>
</dbReference>
<dbReference type="Pfam" id="PF00356">
    <property type="entry name" value="LacI"/>
    <property type="match status" value="1"/>
</dbReference>